<evidence type="ECO:0000313" key="2">
    <source>
        <dbReference type="Proteomes" id="UP000672027"/>
    </source>
</evidence>
<evidence type="ECO:0000313" key="1">
    <source>
        <dbReference type="EMBL" id="QTR48961.1"/>
    </source>
</evidence>
<sequence>MTFPFTASDIIATLAFLLSAYATLKTIQFNNKQKALIESQEKLNQRLLEKEEADSVSNKKADLGASFIKLGNSKHRLKIWNKGKTAAKNVSIEFPEGNECIIESEITDKFPLEVLDTHQSVELIASVGFGIKSKHTIKLCWADEFSQNNEKIVYPTL</sequence>
<dbReference type="Proteomes" id="UP000672027">
    <property type="component" value="Chromosome"/>
</dbReference>
<proteinExistence type="predicted"/>
<dbReference type="EMBL" id="CP072800">
    <property type="protein sequence ID" value="QTR48961.1"/>
    <property type="molecule type" value="Genomic_DNA"/>
</dbReference>
<dbReference type="RefSeq" id="WP_210225830.1">
    <property type="nucleotide sequence ID" value="NZ_CP072800.1"/>
</dbReference>
<protein>
    <submittedName>
        <fullName evidence="1">Uncharacterized protein</fullName>
    </submittedName>
</protein>
<keyword evidence="2" id="KW-1185">Reference proteome</keyword>
<gene>
    <name evidence="1" type="ORF">J8380_11810</name>
</gene>
<reference evidence="1 2" key="1">
    <citation type="submission" date="2021-04" db="EMBL/GenBank/DDBJ databases">
        <title>Genomics, taxonomy and metabolism of representatives of sulfur bacteria of the genus Thiothrix: Thiothrix fructosivorans QT, Thiothrix unzii A1T and three new species, Thiothrix subterranea sp. nov., Thiothrix litoralis sp. nov. and 'Candidatus Thiothrix anitrata' sp. nov.</title>
        <authorList>
            <person name="Ravin N.V."/>
            <person name="Smolyakov D."/>
            <person name="Rudenko T.S."/>
            <person name="Mardanov A.V."/>
            <person name="Beletsky A.V."/>
            <person name="Markov N.D."/>
            <person name="Fomenkov A.I."/>
            <person name="Roberts R.J."/>
            <person name="Karnachuk O.V."/>
            <person name="Novikov A."/>
            <person name="Grabovich M.Y."/>
        </authorList>
    </citation>
    <scope>NUCLEOTIDE SEQUENCE [LARGE SCALE GENOMIC DNA]</scope>
    <source>
        <strain evidence="1 2">A52</strain>
    </source>
</reference>
<accession>A0ABX7X039</accession>
<organism evidence="1 2">
    <name type="scientific">Candidatus Thiothrix anitrata</name>
    <dbReference type="NCBI Taxonomy" id="2823902"/>
    <lineage>
        <taxon>Bacteria</taxon>
        <taxon>Pseudomonadati</taxon>
        <taxon>Pseudomonadota</taxon>
        <taxon>Gammaproteobacteria</taxon>
        <taxon>Thiotrichales</taxon>
        <taxon>Thiotrichaceae</taxon>
        <taxon>Thiothrix</taxon>
    </lineage>
</organism>
<name>A0ABX7X039_9GAMM</name>